<dbReference type="NCBIfam" id="NF011796">
    <property type="entry name" value="PRK15263.1-2"/>
    <property type="match status" value="1"/>
</dbReference>
<accession>A0A078LDJ0</accession>
<sequence>MKSNSLFLALAVAGGLFSGLTHAAPVTDTNQLQAIFTTEILPGTCNTQVTDADGPTSTIDFGDLYKNEVGTRTESFNIALTECAGVLTTTVAAQPGAGNTCSGDSYATTGATNTAVEIWETAADSGTQLACQTGNPSNVLTHSFGSKNMNQSYTYPLVARWVVANGKTAADITTGEATSLITFLVTYQ</sequence>
<protein>
    <recommendedName>
        <fullName evidence="3">Fimbrial protein StaE</fullName>
    </recommendedName>
</protein>
<evidence type="ECO:0000256" key="1">
    <source>
        <dbReference type="SAM" id="SignalP"/>
    </source>
</evidence>
<dbReference type="InterPro" id="IPR050263">
    <property type="entry name" value="Bact_Fimbrial_Adh_Pro"/>
</dbReference>
<dbReference type="InterPro" id="IPR008966">
    <property type="entry name" value="Adhesion_dom_sf"/>
</dbReference>
<evidence type="ECO:0008006" key="3">
    <source>
        <dbReference type="Google" id="ProtNLM"/>
    </source>
</evidence>
<evidence type="ECO:0000313" key="2">
    <source>
        <dbReference type="EMBL" id="CDZ84885.1"/>
    </source>
</evidence>
<dbReference type="Gene3D" id="2.60.40.1090">
    <property type="entry name" value="Fimbrial-type adhesion domain"/>
    <property type="match status" value="1"/>
</dbReference>
<dbReference type="PATRIC" id="fig|545.12.peg.3075"/>
<dbReference type="SUPFAM" id="SSF49401">
    <property type="entry name" value="Bacterial adhesins"/>
    <property type="match status" value="1"/>
</dbReference>
<name>A0A078LDJ0_CITKO</name>
<dbReference type="PANTHER" id="PTHR33420">
    <property type="entry name" value="FIMBRIAL SUBUNIT ELFA-RELATED"/>
    <property type="match status" value="1"/>
</dbReference>
<reference evidence="2" key="1">
    <citation type="submission" date="2014-06" db="EMBL/GenBank/DDBJ databases">
        <authorList>
            <person name="Urmite Genomes Urmite Genomes"/>
        </authorList>
    </citation>
    <scope>NUCLEOTIDE SEQUENCE</scope>
</reference>
<gene>
    <name evidence="2" type="ORF">BN1086_03071</name>
</gene>
<dbReference type="AlphaFoldDB" id="A0A078LDJ0"/>
<dbReference type="EMBL" id="LK931336">
    <property type="protein sequence ID" value="CDZ84885.1"/>
    <property type="molecule type" value="Genomic_DNA"/>
</dbReference>
<dbReference type="GO" id="GO:0043709">
    <property type="term" value="P:cell adhesion involved in single-species biofilm formation"/>
    <property type="evidence" value="ECO:0007669"/>
    <property type="project" value="TreeGrafter"/>
</dbReference>
<keyword evidence="1" id="KW-0732">Signal</keyword>
<dbReference type="GO" id="GO:0009289">
    <property type="term" value="C:pilus"/>
    <property type="evidence" value="ECO:0007669"/>
    <property type="project" value="InterPro"/>
</dbReference>
<dbReference type="InterPro" id="IPR036937">
    <property type="entry name" value="Adhesion_dom_fimbrial_sf"/>
</dbReference>
<proteinExistence type="predicted"/>
<dbReference type="PANTHER" id="PTHR33420:SF12">
    <property type="entry name" value="FIMBRIN-LIKE PROTEIN FIMI-RELATED"/>
    <property type="match status" value="1"/>
</dbReference>
<feature type="signal peptide" evidence="1">
    <location>
        <begin position="1"/>
        <end position="23"/>
    </location>
</feature>
<feature type="chain" id="PRO_5001740943" description="Fimbrial protein StaE" evidence="1">
    <location>
        <begin position="24"/>
        <end position="188"/>
    </location>
</feature>
<organism evidence="2">
    <name type="scientific">Citrobacter koseri</name>
    <name type="common">Citrobacter diversus</name>
    <dbReference type="NCBI Taxonomy" id="545"/>
    <lineage>
        <taxon>Bacteria</taxon>
        <taxon>Pseudomonadati</taxon>
        <taxon>Pseudomonadota</taxon>
        <taxon>Gammaproteobacteria</taxon>
        <taxon>Enterobacterales</taxon>
        <taxon>Enterobacteriaceae</taxon>
        <taxon>Citrobacter</taxon>
    </lineage>
</organism>